<protein>
    <recommendedName>
        <fullName evidence="3">L-tryptophan decarboxylase PsiD-like domain-containing protein</fullName>
    </recommendedName>
</protein>
<evidence type="ECO:0000259" key="3">
    <source>
        <dbReference type="Pfam" id="PF12588"/>
    </source>
</evidence>
<proteinExistence type="predicted"/>
<dbReference type="Proteomes" id="UP000178129">
    <property type="component" value="Unassembled WGS sequence"/>
</dbReference>
<feature type="domain" description="L-tryptophan decarboxylase PsiD-like" evidence="3">
    <location>
        <begin position="11"/>
        <end position="137"/>
    </location>
</feature>
<reference evidence="5" key="1">
    <citation type="submission" date="2016-03" db="EMBL/GenBank/DDBJ databases">
        <authorList>
            <person name="Ploux O."/>
        </authorList>
    </citation>
    <scope>NUCLEOTIDE SEQUENCE [LARGE SCALE GENOMIC DNA]</scope>
    <source>
        <strain evidence="5">UK7</strain>
    </source>
</reference>
<dbReference type="Pfam" id="PF12588">
    <property type="entry name" value="PSDC"/>
    <property type="match status" value="1"/>
</dbReference>
<dbReference type="InterPro" id="IPR022237">
    <property type="entry name" value="PsiD-like"/>
</dbReference>
<comment type="caution">
    <text evidence="4">The sequence shown here is derived from an EMBL/GenBank/DDBJ whole genome shotgun (WGS) entry which is preliminary data.</text>
</comment>
<organism evidence="4 5">
    <name type="scientific">Rhynchosporium graminicola</name>
    <dbReference type="NCBI Taxonomy" id="2792576"/>
    <lineage>
        <taxon>Eukaryota</taxon>
        <taxon>Fungi</taxon>
        <taxon>Dikarya</taxon>
        <taxon>Ascomycota</taxon>
        <taxon>Pezizomycotina</taxon>
        <taxon>Leotiomycetes</taxon>
        <taxon>Helotiales</taxon>
        <taxon>Ploettnerulaceae</taxon>
        <taxon>Rhynchosporium</taxon>
    </lineage>
</organism>
<keyword evidence="5" id="KW-1185">Reference proteome</keyword>
<dbReference type="PANTHER" id="PTHR10067">
    <property type="entry name" value="PHOSPHATIDYLSERINE DECARBOXYLASE"/>
    <property type="match status" value="1"/>
</dbReference>
<keyword evidence="2" id="KW-0456">Lyase</keyword>
<evidence type="ECO:0000256" key="1">
    <source>
        <dbReference type="ARBA" id="ARBA00022793"/>
    </source>
</evidence>
<accession>A0A1E1KNS5</accession>
<dbReference type="PANTHER" id="PTHR10067:SF9">
    <property type="entry name" value="PHOSPHATIDYLSERINE DECARBOXYLASE FAMILY PROTEIN (AFU_ORTHOLOGUE AFUA_7G01730)"/>
    <property type="match status" value="1"/>
</dbReference>
<dbReference type="AlphaFoldDB" id="A0A1E1KNS5"/>
<dbReference type="InParanoid" id="A0A1E1KNS5"/>
<keyword evidence="1" id="KW-0210">Decarboxylase</keyword>
<evidence type="ECO:0000313" key="5">
    <source>
        <dbReference type="Proteomes" id="UP000178129"/>
    </source>
</evidence>
<name>A0A1E1KNS5_9HELO</name>
<dbReference type="Pfam" id="PF02666">
    <property type="entry name" value="PS_Dcarbxylase"/>
    <property type="match status" value="1"/>
</dbReference>
<dbReference type="GO" id="GO:0006646">
    <property type="term" value="P:phosphatidylethanolamine biosynthetic process"/>
    <property type="evidence" value="ECO:0007669"/>
    <property type="project" value="TreeGrafter"/>
</dbReference>
<sequence>MLVIAGPFSQIIIAFAKFIHDDESLRRGLEIAIADSWKFKFAYDKLHARNFQHFLQLMNEVLRQPPVWTSSQDGNVGCPLSSLFQPIMNTTAGWAVFSRTDFNKHLRFILQSWAYYLQTVDSRWCLGGGNGWCDAQNLKFLEDEAQPDGGGKGFVEIFLCPDPSDKSTLGFRSWDDFFTRQFAPGIRPRAGGMAVDLHQAVLHPCEASTYRLTSGVRLSDEFWLKGQPYSIVDMLDQHWSSSLFRNGTVYQAYLSALSYHRWHAPVSGTVVSVKHIPGSYFAQVPAYTRPGIPGESSQHLLPVDDTPPNQSQAYLASVATRLLILFAADCHEIGMVAFLAIGMVEVSSCQSLVTEGQHVVAGDEIGMFHYGGSSYCLLFQPSFDAGHLKFGKTGGNNPVRSLLALPNHKG</sequence>
<dbReference type="InterPro" id="IPR003817">
    <property type="entry name" value="PS_Dcarbxylase"/>
</dbReference>
<dbReference type="STRING" id="914237.A0A1E1KNS5"/>
<dbReference type="GO" id="GO:0004609">
    <property type="term" value="F:phosphatidylserine decarboxylase activity"/>
    <property type="evidence" value="ECO:0007669"/>
    <property type="project" value="InterPro"/>
</dbReference>
<dbReference type="EMBL" id="FJUW01000017">
    <property type="protein sequence ID" value="CZS99676.1"/>
    <property type="molecule type" value="Genomic_DNA"/>
</dbReference>
<gene>
    <name evidence="4" type="ORF">RCO7_07958</name>
</gene>
<evidence type="ECO:0000256" key="2">
    <source>
        <dbReference type="ARBA" id="ARBA00023239"/>
    </source>
</evidence>
<dbReference type="GO" id="GO:0005739">
    <property type="term" value="C:mitochondrion"/>
    <property type="evidence" value="ECO:0007669"/>
    <property type="project" value="TreeGrafter"/>
</dbReference>
<evidence type="ECO:0000313" key="4">
    <source>
        <dbReference type="EMBL" id="CZS99676.1"/>
    </source>
</evidence>